<accession>A0A532V5R4</accession>
<organism evidence="1 2">
    <name type="scientific">candidate division LCP-89 bacterium B3_LCP</name>
    <dbReference type="NCBI Taxonomy" id="2012998"/>
    <lineage>
        <taxon>Bacteria</taxon>
        <taxon>Pseudomonadati</taxon>
        <taxon>Bacteria division LCP-89</taxon>
    </lineage>
</organism>
<dbReference type="AlphaFoldDB" id="A0A532V5R4"/>
<reference evidence="1 2" key="1">
    <citation type="submission" date="2017-06" db="EMBL/GenBank/DDBJ databases">
        <title>Novel microbial phyla capable of carbon fixation and sulfur reduction in deep-sea sediments.</title>
        <authorList>
            <person name="Huang J."/>
            <person name="Baker B."/>
            <person name="Wang Y."/>
        </authorList>
    </citation>
    <scope>NUCLEOTIDE SEQUENCE [LARGE SCALE GENOMIC DNA]</scope>
    <source>
        <strain evidence="1">B3_LCP</strain>
    </source>
</reference>
<dbReference type="EMBL" id="NJBN01000001">
    <property type="protein sequence ID" value="TKJ42472.1"/>
    <property type="molecule type" value="Genomic_DNA"/>
</dbReference>
<sequence>MTSGVARPYIILAIHTDLSSLTRPRFFCASKYSLISRCVELANSFKCPTTKVRASCFDRPVVAAISVLKSACSSSVIKILMNSPSELEFILALRSG</sequence>
<evidence type="ECO:0000313" key="2">
    <source>
        <dbReference type="Proteomes" id="UP000319619"/>
    </source>
</evidence>
<protein>
    <submittedName>
        <fullName evidence="1">Uncharacterized protein</fullName>
    </submittedName>
</protein>
<name>A0A532V5R4_UNCL8</name>
<comment type="caution">
    <text evidence="1">The sequence shown here is derived from an EMBL/GenBank/DDBJ whole genome shotgun (WGS) entry which is preliminary data.</text>
</comment>
<evidence type="ECO:0000313" key="1">
    <source>
        <dbReference type="EMBL" id="TKJ42472.1"/>
    </source>
</evidence>
<dbReference type="Proteomes" id="UP000319619">
    <property type="component" value="Unassembled WGS sequence"/>
</dbReference>
<proteinExistence type="predicted"/>
<gene>
    <name evidence="1" type="ORF">CEE37_01960</name>
</gene>